<dbReference type="InterPro" id="IPR027417">
    <property type="entry name" value="P-loop_NTPase"/>
</dbReference>
<feature type="domain" description="ATP synthase alpha subunit C-terminal" evidence="14">
    <location>
        <begin position="382"/>
        <end position="470"/>
    </location>
</feature>
<dbReference type="SUPFAM" id="SSF47917">
    <property type="entry name" value="C-terminal domain of alpha and beta subunits of F1 ATP synthase"/>
    <property type="match status" value="1"/>
</dbReference>
<evidence type="ECO:0000256" key="3">
    <source>
        <dbReference type="ARBA" id="ARBA00022448"/>
    </source>
</evidence>
<evidence type="ECO:0008006" key="17">
    <source>
        <dbReference type="Google" id="ProtNLM"/>
    </source>
</evidence>
<evidence type="ECO:0000256" key="11">
    <source>
        <dbReference type="ARBA" id="ARBA00023310"/>
    </source>
</evidence>
<dbReference type="InterPro" id="IPR000194">
    <property type="entry name" value="ATPase_F1/V1/A1_a/bsu_nucl-bd"/>
</dbReference>
<dbReference type="Gene3D" id="2.40.30.20">
    <property type="match status" value="1"/>
</dbReference>
<dbReference type="Gene3D" id="3.40.50.300">
    <property type="entry name" value="P-loop containing nucleotide triphosphate hydrolases"/>
    <property type="match status" value="1"/>
</dbReference>
<dbReference type="InterPro" id="IPR000793">
    <property type="entry name" value="ATP_synth_asu_C"/>
</dbReference>
<keyword evidence="7" id="KW-1278">Translocase</keyword>
<evidence type="ECO:0000256" key="4">
    <source>
        <dbReference type="ARBA" id="ARBA00022741"/>
    </source>
</evidence>
<keyword evidence="10" id="KW-0139">CF(1)</keyword>
<evidence type="ECO:0000256" key="7">
    <source>
        <dbReference type="ARBA" id="ARBA00022967"/>
    </source>
</evidence>
<comment type="caution">
    <text evidence="15">The sequence shown here is derived from an EMBL/GenBank/DDBJ whole genome shotgun (WGS) entry which is preliminary data.</text>
</comment>
<dbReference type="GO" id="GO:0046933">
    <property type="term" value="F:proton-transporting ATP synthase activity, rotational mechanism"/>
    <property type="evidence" value="ECO:0007669"/>
    <property type="project" value="InterPro"/>
</dbReference>
<keyword evidence="5" id="KW-0375">Hydrogen ion transport</keyword>
<dbReference type="AlphaFoldDB" id="A0A2H0BH43"/>
<dbReference type="GO" id="GO:0045259">
    <property type="term" value="C:proton-transporting ATP synthase complex"/>
    <property type="evidence" value="ECO:0007669"/>
    <property type="project" value="UniProtKB-KW"/>
</dbReference>
<dbReference type="FunFam" id="3.40.50.300:FF:002432">
    <property type="entry name" value="ATP synthase subunit alpha, mitochondrial"/>
    <property type="match status" value="1"/>
</dbReference>
<sequence>MDLFDKTYTKTNEYGEVIGISHPIVTVVGLPHVKADEMVVFDNNELGQVQSIREDVTTILLFSIDPAKVGQKVTRLDEVLQVKVRQNLLGNVVDAMGTVIGVIDSTNTNASKGEYVDELVVDTQPPSMDRRLTVRNQFVTGVSLADVLIPIGSGQTELVVGDKKTGKTSFLLSVLKQHVNRGGIVVYVLVGANISEIKIIQDFLQKNALSERAVLVFSSTNSPHGHILISPYTGMAFAEYFKKQGFDVMLILDNLSTHAMYYREVSILSNKFPGRDSYPGDIFYLHARLLERAGIIGTDPTEKGSVTCFPVAQTVQGDLTDYIVSNLISITDGHLYFDQAEFVKGRRPAINIALSVTRLGRQTQSVLLQDINRTISSFLTTKYEKSLQLSHFGSEVSDILKKDLELGNTMYEIFNQDTGIVYSLEPMVAFLAMVWAEIFKKDSLEKIIWYRNNFVDIYEHDQKVKTEIDELVKADTFDGLIGKVTEHATRLQELCKTKIQ</sequence>
<evidence type="ECO:0000256" key="5">
    <source>
        <dbReference type="ARBA" id="ARBA00022781"/>
    </source>
</evidence>
<evidence type="ECO:0000259" key="14">
    <source>
        <dbReference type="Pfam" id="PF00306"/>
    </source>
</evidence>
<dbReference type="GO" id="GO:0005524">
    <property type="term" value="F:ATP binding"/>
    <property type="evidence" value="ECO:0007669"/>
    <property type="project" value="UniProtKB-KW"/>
</dbReference>
<evidence type="ECO:0000256" key="1">
    <source>
        <dbReference type="ARBA" id="ARBA00004370"/>
    </source>
</evidence>
<dbReference type="PANTHER" id="PTHR48082">
    <property type="entry name" value="ATP SYNTHASE SUBUNIT ALPHA, MITOCHONDRIAL"/>
    <property type="match status" value="1"/>
</dbReference>
<feature type="domain" description="ATPase F1/V1/A1 complex alpha/beta subunit nucleotide-binding" evidence="13">
    <location>
        <begin position="141"/>
        <end position="356"/>
    </location>
</feature>
<evidence type="ECO:0000313" key="16">
    <source>
        <dbReference type="Proteomes" id="UP000228495"/>
    </source>
</evidence>
<proteinExistence type="inferred from homology"/>
<dbReference type="Gene3D" id="1.20.150.20">
    <property type="entry name" value="ATP synthase alpha/beta chain, C-terminal domain"/>
    <property type="match status" value="1"/>
</dbReference>
<keyword evidence="3" id="KW-0813">Transport</keyword>
<dbReference type="InterPro" id="IPR038376">
    <property type="entry name" value="ATP_synth_asu_C_sf"/>
</dbReference>
<comment type="subunit">
    <text evidence="12">F-type ATPases have 2 components, CF(1) - the catalytic core - and CF(0) - the membrane proton channel. CF(1) has five subunits: alpha(3), beta(3), gamma(1), delta(1), epsilon(1). CF(0) has four main subunits: a(1), b(1), b'(1) and c(9-12).</text>
</comment>
<evidence type="ECO:0000313" key="15">
    <source>
        <dbReference type="EMBL" id="PIP56889.1"/>
    </source>
</evidence>
<keyword evidence="8" id="KW-0406">Ion transport</keyword>
<organism evidence="15 16">
    <name type="scientific">candidate division WWE3 bacterium CG22_combo_CG10-13_8_21_14_all_39_12</name>
    <dbReference type="NCBI Taxonomy" id="1975094"/>
    <lineage>
        <taxon>Bacteria</taxon>
        <taxon>Katanobacteria</taxon>
    </lineage>
</organism>
<evidence type="ECO:0000259" key="13">
    <source>
        <dbReference type="Pfam" id="PF00006"/>
    </source>
</evidence>
<keyword evidence="11" id="KW-0066">ATP synthesis</keyword>
<evidence type="ECO:0000256" key="9">
    <source>
        <dbReference type="ARBA" id="ARBA00023136"/>
    </source>
</evidence>
<accession>A0A2H0BH43</accession>
<dbReference type="InterPro" id="IPR036121">
    <property type="entry name" value="ATPase_F1/V1/A1_a/bsu_N_sf"/>
</dbReference>
<name>A0A2H0BH43_UNCKA</name>
<evidence type="ECO:0000256" key="10">
    <source>
        <dbReference type="ARBA" id="ARBA00023196"/>
    </source>
</evidence>
<keyword evidence="6" id="KW-0067">ATP-binding</keyword>
<gene>
    <name evidence="15" type="ORF">COX05_00650</name>
</gene>
<comment type="similarity">
    <text evidence="2">Belongs to the ATPase alpha/beta chains family.</text>
</comment>
<dbReference type="SUPFAM" id="SSF52540">
    <property type="entry name" value="P-loop containing nucleoside triphosphate hydrolases"/>
    <property type="match status" value="1"/>
</dbReference>
<evidence type="ECO:0000256" key="2">
    <source>
        <dbReference type="ARBA" id="ARBA00008936"/>
    </source>
</evidence>
<keyword evidence="9" id="KW-0472">Membrane</keyword>
<keyword evidence="4" id="KW-0547">Nucleotide-binding</keyword>
<dbReference type="InterPro" id="IPR023366">
    <property type="entry name" value="ATP_synth_asu-like_sf"/>
</dbReference>
<dbReference type="SUPFAM" id="SSF50615">
    <property type="entry name" value="N-terminal domain of alpha and beta subunits of F1 ATP synthase"/>
    <property type="match status" value="1"/>
</dbReference>
<dbReference type="Proteomes" id="UP000228495">
    <property type="component" value="Unassembled WGS sequence"/>
</dbReference>
<dbReference type="Pfam" id="PF00306">
    <property type="entry name" value="ATP-synt_ab_C"/>
    <property type="match status" value="1"/>
</dbReference>
<dbReference type="Pfam" id="PF00006">
    <property type="entry name" value="ATP-synt_ab"/>
    <property type="match status" value="1"/>
</dbReference>
<evidence type="ECO:0000256" key="6">
    <source>
        <dbReference type="ARBA" id="ARBA00022840"/>
    </source>
</evidence>
<comment type="subcellular location">
    <subcellularLocation>
        <location evidence="1">Membrane</location>
    </subcellularLocation>
</comment>
<protein>
    <recommendedName>
        <fullName evidence="17">F0F1 ATP synthase subunit alpha</fullName>
    </recommendedName>
</protein>
<reference evidence="15 16" key="1">
    <citation type="submission" date="2017-09" db="EMBL/GenBank/DDBJ databases">
        <title>Depth-based differentiation of microbial function through sediment-hosted aquifers and enrichment of novel symbionts in the deep terrestrial subsurface.</title>
        <authorList>
            <person name="Probst A.J."/>
            <person name="Ladd B."/>
            <person name="Jarett J.K."/>
            <person name="Geller-Mcgrath D.E."/>
            <person name="Sieber C.M."/>
            <person name="Emerson J.B."/>
            <person name="Anantharaman K."/>
            <person name="Thomas B.C."/>
            <person name="Malmstrom R."/>
            <person name="Stieglmeier M."/>
            <person name="Klingl A."/>
            <person name="Woyke T."/>
            <person name="Ryan C.M."/>
            <person name="Banfield J.F."/>
        </authorList>
    </citation>
    <scope>NUCLEOTIDE SEQUENCE [LARGE SCALE GENOMIC DNA]</scope>
    <source>
        <strain evidence="15">CG22_combo_CG10-13_8_21_14_all_39_12</strain>
    </source>
</reference>
<dbReference type="InterPro" id="IPR005294">
    <property type="entry name" value="ATP_synth_F1_asu"/>
</dbReference>
<dbReference type="PANTHER" id="PTHR48082:SF2">
    <property type="entry name" value="ATP SYNTHASE SUBUNIT ALPHA, MITOCHONDRIAL"/>
    <property type="match status" value="1"/>
</dbReference>
<dbReference type="EMBL" id="PCSU01000007">
    <property type="protein sequence ID" value="PIP56889.1"/>
    <property type="molecule type" value="Genomic_DNA"/>
</dbReference>
<evidence type="ECO:0000256" key="12">
    <source>
        <dbReference type="ARBA" id="ARBA00026013"/>
    </source>
</evidence>
<dbReference type="GO" id="GO:0043531">
    <property type="term" value="F:ADP binding"/>
    <property type="evidence" value="ECO:0007669"/>
    <property type="project" value="TreeGrafter"/>
</dbReference>
<evidence type="ECO:0000256" key="8">
    <source>
        <dbReference type="ARBA" id="ARBA00023065"/>
    </source>
</evidence>